<name>A0A930B866_9FIRM</name>
<dbReference type="Proteomes" id="UP000757890">
    <property type="component" value="Unassembled WGS sequence"/>
</dbReference>
<protein>
    <recommendedName>
        <fullName evidence="3">Phage tail protein</fullName>
    </recommendedName>
</protein>
<comment type="caution">
    <text evidence="1">The sequence shown here is derived from an EMBL/GenBank/DDBJ whole genome shotgun (WGS) entry which is preliminary data.</text>
</comment>
<reference evidence="1" key="1">
    <citation type="submission" date="2020-04" db="EMBL/GenBank/DDBJ databases">
        <title>Deep metagenomics examines the oral microbiome during advanced dental caries in children, revealing novel taxa and co-occurrences with host molecules.</title>
        <authorList>
            <person name="Baker J.L."/>
            <person name="Morton J.T."/>
            <person name="Dinis M."/>
            <person name="Alvarez R."/>
            <person name="Tran N.C."/>
            <person name="Knight R."/>
            <person name="Edlund A."/>
        </authorList>
    </citation>
    <scope>NUCLEOTIDE SEQUENCE</scope>
    <source>
        <strain evidence="1">JCVI_32_bin.14</strain>
    </source>
</reference>
<dbReference type="InterPro" id="IPR051934">
    <property type="entry name" value="Phage_Tail_Fiber_Structural"/>
</dbReference>
<evidence type="ECO:0008006" key="3">
    <source>
        <dbReference type="Google" id="ProtNLM"/>
    </source>
</evidence>
<organism evidence="1 2">
    <name type="scientific">Dialister invisus</name>
    <dbReference type="NCBI Taxonomy" id="218538"/>
    <lineage>
        <taxon>Bacteria</taxon>
        <taxon>Bacillati</taxon>
        <taxon>Bacillota</taxon>
        <taxon>Negativicutes</taxon>
        <taxon>Veillonellales</taxon>
        <taxon>Veillonellaceae</taxon>
        <taxon>Dialister</taxon>
    </lineage>
</organism>
<dbReference type="PANTHER" id="PTHR35191:SF1">
    <property type="entry name" value="PROPHAGE SIDE TAIL FIBER PROTEIN HOMOLOG STFQ-RELATED"/>
    <property type="match status" value="1"/>
</dbReference>
<evidence type="ECO:0000313" key="2">
    <source>
        <dbReference type="Proteomes" id="UP000757890"/>
    </source>
</evidence>
<gene>
    <name evidence="1" type="ORF">HXL70_07020</name>
</gene>
<dbReference type="PANTHER" id="PTHR35191">
    <property type="entry name" value="PROPHAGE SIDE TAIL FIBER PROTEIN HOMOLOG STFQ-RELATED"/>
    <property type="match status" value="1"/>
</dbReference>
<sequence length="231" mass="24398">MKPQTFQHPEIRDENDNIIQPGAFGKNTPFCTKGNDGILDYVANDLEYLYKKSVSADNDDLKAKSLAVTGTSDLNLVNADTVKAKSLAVTGTSAAPTAPTGDSSKTIANTEFVQNTVSGLVGAAPETLDTLNELATALGNDPNFATTVSNQIGKKANQSDLAAISTKVDKKAERTDLESTASFVNRLQRKKAYKVGDIVYSAKLPSWAYLECTQAGTTGNTEPNLSTVSGG</sequence>
<dbReference type="EMBL" id="JABZMK010000053">
    <property type="protein sequence ID" value="MBF1129776.1"/>
    <property type="molecule type" value="Genomic_DNA"/>
</dbReference>
<evidence type="ECO:0000313" key="1">
    <source>
        <dbReference type="EMBL" id="MBF1129776.1"/>
    </source>
</evidence>
<accession>A0A930B866</accession>
<proteinExistence type="predicted"/>
<dbReference type="AlphaFoldDB" id="A0A930B866"/>